<evidence type="ECO:0000313" key="2">
    <source>
        <dbReference type="Proteomes" id="UP000588111"/>
    </source>
</evidence>
<dbReference type="PANTHER" id="PTHR11220:SF58">
    <property type="entry name" value="SOUL HEME-BINDING FAMILY PROTEIN"/>
    <property type="match status" value="1"/>
</dbReference>
<dbReference type="AlphaFoldDB" id="A0A839TH45"/>
<evidence type="ECO:0000313" key="1">
    <source>
        <dbReference type="EMBL" id="MBB3107325.1"/>
    </source>
</evidence>
<dbReference type="RefSeq" id="WP_265088154.1">
    <property type="nucleotide sequence ID" value="NZ_CAJHAH010000003.1"/>
</dbReference>
<sequence length="103" mass="11846">MQQTDGQWRVQFTMPSQYSMQTLPKPNNPDITIIEVPPQTYGVIKFSGLAGSEKVATKTVELQSWMLSQKLTMTGVPELARYNPPWTLPFMHRNEIMIAYQQK</sequence>
<gene>
    <name evidence="1" type="ORF">FHS24_001842</name>
</gene>
<reference evidence="1 2" key="1">
    <citation type="submission" date="2020-08" db="EMBL/GenBank/DDBJ databases">
        <title>Genomic Encyclopedia of Type Strains, Phase III (KMG-III): the genomes of soil and plant-associated and newly described type strains.</title>
        <authorList>
            <person name="Whitman W."/>
        </authorList>
    </citation>
    <scope>NUCLEOTIDE SEQUENCE [LARGE SCALE GENOMIC DNA]</scope>
    <source>
        <strain evidence="1 2">CECT 5885</strain>
    </source>
</reference>
<comment type="caution">
    <text evidence="1">The sequence shown here is derived from an EMBL/GenBank/DDBJ whole genome shotgun (WGS) entry which is preliminary data.</text>
</comment>
<dbReference type="EMBL" id="JACHXL010000003">
    <property type="protein sequence ID" value="MBB3107325.1"/>
    <property type="molecule type" value="Genomic_DNA"/>
</dbReference>
<evidence type="ECO:0008006" key="3">
    <source>
        <dbReference type="Google" id="ProtNLM"/>
    </source>
</evidence>
<name>A0A839TH45_9GAMM</name>
<dbReference type="InterPro" id="IPR006917">
    <property type="entry name" value="SOUL_heme-bd"/>
</dbReference>
<dbReference type="PANTHER" id="PTHR11220">
    <property type="entry name" value="HEME-BINDING PROTEIN-RELATED"/>
    <property type="match status" value="1"/>
</dbReference>
<protein>
    <recommendedName>
        <fullName evidence="3">Heme-binding protein</fullName>
    </recommendedName>
</protein>
<dbReference type="Gene3D" id="3.20.80.10">
    <property type="entry name" value="Regulatory factor, effector binding domain"/>
    <property type="match status" value="1"/>
</dbReference>
<dbReference type="Pfam" id="PF04832">
    <property type="entry name" value="SOUL"/>
    <property type="match status" value="1"/>
</dbReference>
<organism evidence="1 2">
    <name type="scientific">Psychrobacter luti</name>
    <dbReference type="NCBI Taxonomy" id="198481"/>
    <lineage>
        <taxon>Bacteria</taxon>
        <taxon>Pseudomonadati</taxon>
        <taxon>Pseudomonadota</taxon>
        <taxon>Gammaproteobacteria</taxon>
        <taxon>Moraxellales</taxon>
        <taxon>Moraxellaceae</taxon>
        <taxon>Psychrobacter</taxon>
    </lineage>
</organism>
<dbReference type="InterPro" id="IPR011256">
    <property type="entry name" value="Reg_factor_effector_dom_sf"/>
</dbReference>
<dbReference type="SUPFAM" id="SSF55136">
    <property type="entry name" value="Probable bacterial effector-binding domain"/>
    <property type="match status" value="1"/>
</dbReference>
<keyword evidence="2" id="KW-1185">Reference proteome</keyword>
<proteinExistence type="predicted"/>
<dbReference type="Proteomes" id="UP000588111">
    <property type="component" value="Unassembled WGS sequence"/>
</dbReference>
<accession>A0A839TH45</accession>